<comment type="caution">
    <text evidence="1">The sequence shown here is derived from an EMBL/GenBank/DDBJ whole genome shotgun (WGS) entry which is preliminary data.</text>
</comment>
<dbReference type="InterPro" id="IPR038573">
    <property type="entry name" value="BrnT_sf"/>
</dbReference>
<dbReference type="Proteomes" id="UP000176863">
    <property type="component" value="Unassembled WGS sequence"/>
</dbReference>
<evidence type="ECO:0008006" key="3">
    <source>
        <dbReference type="Google" id="ProtNLM"/>
    </source>
</evidence>
<dbReference type="EMBL" id="MFKT01000013">
    <property type="protein sequence ID" value="OGG53390.1"/>
    <property type="molecule type" value="Genomic_DNA"/>
</dbReference>
<dbReference type="Gene3D" id="3.10.450.530">
    <property type="entry name" value="Ribonuclease toxin, BrnT, of type II toxin-antitoxin system"/>
    <property type="match status" value="1"/>
</dbReference>
<organism evidence="1 2">
    <name type="scientific">Candidatus Kaiserbacteria bacterium RIFCSPHIGHO2_01_FULL_53_29</name>
    <dbReference type="NCBI Taxonomy" id="1798480"/>
    <lineage>
        <taxon>Bacteria</taxon>
        <taxon>Candidatus Kaiseribacteriota</taxon>
    </lineage>
</organism>
<dbReference type="AlphaFoldDB" id="A0A1F6CWE5"/>
<protein>
    <recommendedName>
        <fullName evidence="3">Toxin</fullName>
    </recommendedName>
</protein>
<evidence type="ECO:0000313" key="1">
    <source>
        <dbReference type="EMBL" id="OGG53390.1"/>
    </source>
</evidence>
<proteinExistence type="predicted"/>
<sequence length="97" mass="11533">MRWPFTGLRIEWSEEKNLKLIRARGVSFDDVVRAIEEDQFIDLIPHWDERKYSHQKAIVVLLNGYIHVVPCVVDKEKVFFKTIFPSRKIAQKYLSNS</sequence>
<reference evidence="1 2" key="1">
    <citation type="journal article" date="2016" name="Nat. Commun.">
        <title>Thousands of microbial genomes shed light on interconnected biogeochemical processes in an aquifer system.</title>
        <authorList>
            <person name="Anantharaman K."/>
            <person name="Brown C.T."/>
            <person name="Hug L.A."/>
            <person name="Sharon I."/>
            <person name="Castelle C.J."/>
            <person name="Probst A.J."/>
            <person name="Thomas B.C."/>
            <person name="Singh A."/>
            <person name="Wilkins M.J."/>
            <person name="Karaoz U."/>
            <person name="Brodie E.L."/>
            <person name="Williams K.H."/>
            <person name="Hubbard S.S."/>
            <person name="Banfield J.F."/>
        </authorList>
    </citation>
    <scope>NUCLEOTIDE SEQUENCE [LARGE SCALE GENOMIC DNA]</scope>
</reference>
<gene>
    <name evidence="1" type="ORF">A2851_00225</name>
</gene>
<name>A0A1F6CWE5_9BACT</name>
<evidence type="ECO:0000313" key="2">
    <source>
        <dbReference type="Proteomes" id="UP000176863"/>
    </source>
</evidence>
<dbReference type="STRING" id="1798480.A2851_00225"/>
<accession>A0A1F6CWE5</accession>